<feature type="transmembrane region" description="Helical" evidence="1">
    <location>
        <begin position="12"/>
        <end position="35"/>
    </location>
</feature>
<evidence type="ECO:0000256" key="1">
    <source>
        <dbReference type="SAM" id="Phobius"/>
    </source>
</evidence>
<keyword evidence="1" id="KW-0472">Membrane</keyword>
<protein>
    <submittedName>
        <fullName evidence="2">Uncharacterized protein</fullName>
    </submittedName>
</protein>
<name>A0A0E9QR01_ANGAN</name>
<keyword evidence="1" id="KW-1133">Transmembrane helix</keyword>
<dbReference type="AlphaFoldDB" id="A0A0E9QR01"/>
<accession>A0A0E9QR01</accession>
<reference evidence="2" key="1">
    <citation type="submission" date="2014-11" db="EMBL/GenBank/DDBJ databases">
        <authorList>
            <person name="Amaro Gonzalez C."/>
        </authorList>
    </citation>
    <scope>NUCLEOTIDE SEQUENCE</scope>
</reference>
<evidence type="ECO:0000313" key="2">
    <source>
        <dbReference type="EMBL" id="JAH19361.1"/>
    </source>
</evidence>
<dbReference type="EMBL" id="GBXM01089216">
    <property type="protein sequence ID" value="JAH19361.1"/>
    <property type="molecule type" value="Transcribed_RNA"/>
</dbReference>
<keyword evidence="1" id="KW-0812">Transmembrane</keyword>
<reference evidence="2" key="2">
    <citation type="journal article" date="2015" name="Fish Shellfish Immunol.">
        <title>Early steps in the European eel (Anguilla anguilla)-Vibrio vulnificus interaction in the gills: Role of the RtxA13 toxin.</title>
        <authorList>
            <person name="Callol A."/>
            <person name="Pajuelo D."/>
            <person name="Ebbesson L."/>
            <person name="Teles M."/>
            <person name="MacKenzie S."/>
            <person name="Amaro C."/>
        </authorList>
    </citation>
    <scope>NUCLEOTIDE SEQUENCE</scope>
</reference>
<organism evidence="2">
    <name type="scientific">Anguilla anguilla</name>
    <name type="common">European freshwater eel</name>
    <name type="synonym">Muraena anguilla</name>
    <dbReference type="NCBI Taxonomy" id="7936"/>
    <lineage>
        <taxon>Eukaryota</taxon>
        <taxon>Metazoa</taxon>
        <taxon>Chordata</taxon>
        <taxon>Craniata</taxon>
        <taxon>Vertebrata</taxon>
        <taxon>Euteleostomi</taxon>
        <taxon>Actinopterygii</taxon>
        <taxon>Neopterygii</taxon>
        <taxon>Teleostei</taxon>
        <taxon>Anguilliformes</taxon>
        <taxon>Anguillidae</taxon>
        <taxon>Anguilla</taxon>
    </lineage>
</organism>
<sequence>MEQASHNSQISRVFSVVYLLKCNVLQCNFFFWFIVQCSAG</sequence>
<proteinExistence type="predicted"/>